<keyword evidence="14" id="KW-1185">Reference proteome</keyword>
<evidence type="ECO:0000256" key="2">
    <source>
        <dbReference type="ARBA" id="ARBA00022723"/>
    </source>
</evidence>
<dbReference type="GO" id="GO:0008270">
    <property type="term" value="F:zinc ion binding"/>
    <property type="evidence" value="ECO:0007669"/>
    <property type="project" value="UniProtKB-KW"/>
</dbReference>
<keyword evidence="7" id="KW-0238">DNA-binding</keyword>
<dbReference type="GO" id="GO:0000981">
    <property type="term" value="F:DNA-binding transcription factor activity, RNA polymerase II-specific"/>
    <property type="evidence" value="ECO:0007669"/>
    <property type="project" value="TreeGrafter"/>
</dbReference>
<dbReference type="EMBL" id="CATQJA010002664">
    <property type="protein sequence ID" value="CAJ0582513.1"/>
    <property type="molecule type" value="Genomic_DNA"/>
</dbReference>
<evidence type="ECO:0000256" key="6">
    <source>
        <dbReference type="ARBA" id="ARBA00023015"/>
    </source>
</evidence>
<keyword evidence="5" id="KW-0862">Zinc</keyword>
<evidence type="ECO:0000259" key="12">
    <source>
        <dbReference type="PROSITE" id="PS50157"/>
    </source>
</evidence>
<keyword evidence="2" id="KW-0479">Metal-binding</keyword>
<dbReference type="PANTHER" id="PTHR23235:SF142">
    <property type="entry name" value="ZINC FINGER PROTEIN 384"/>
    <property type="match status" value="1"/>
</dbReference>
<accession>A0AA36G7F2</accession>
<dbReference type="GO" id="GO:0000978">
    <property type="term" value="F:RNA polymerase II cis-regulatory region sequence-specific DNA binding"/>
    <property type="evidence" value="ECO:0007669"/>
    <property type="project" value="TreeGrafter"/>
</dbReference>
<dbReference type="GO" id="GO:0005634">
    <property type="term" value="C:nucleus"/>
    <property type="evidence" value="ECO:0007669"/>
    <property type="project" value="UniProtKB-SubCell"/>
</dbReference>
<evidence type="ECO:0000256" key="3">
    <source>
        <dbReference type="ARBA" id="ARBA00022737"/>
    </source>
</evidence>
<evidence type="ECO:0000256" key="8">
    <source>
        <dbReference type="ARBA" id="ARBA00023163"/>
    </source>
</evidence>
<evidence type="ECO:0000313" key="13">
    <source>
        <dbReference type="EMBL" id="CAJ0582513.1"/>
    </source>
</evidence>
<dbReference type="FunFam" id="3.30.160.60:FF:001732">
    <property type="entry name" value="Zgc:162936"/>
    <property type="match status" value="1"/>
</dbReference>
<keyword evidence="4 10" id="KW-0863">Zinc-finger</keyword>
<gene>
    <name evidence="13" type="ORF">MSPICULIGERA_LOCUS20643</name>
</gene>
<comment type="subcellular location">
    <subcellularLocation>
        <location evidence="1">Nucleus</location>
    </subcellularLocation>
</comment>
<keyword evidence="9" id="KW-0539">Nucleus</keyword>
<proteinExistence type="predicted"/>
<keyword evidence="3" id="KW-0677">Repeat</keyword>
<dbReference type="SMART" id="SM00355">
    <property type="entry name" value="ZnF_C2H2"/>
    <property type="match status" value="3"/>
</dbReference>
<evidence type="ECO:0000256" key="9">
    <source>
        <dbReference type="ARBA" id="ARBA00023242"/>
    </source>
</evidence>
<evidence type="ECO:0000256" key="10">
    <source>
        <dbReference type="PROSITE-ProRule" id="PRU00042"/>
    </source>
</evidence>
<dbReference type="GO" id="GO:0005694">
    <property type="term" value="C:chromosome"/>
    <property type="evidence" value="ECO:0007669"/>
    <property type="project" value="UniProtKB-ARBA"/>
</dbReference>
<keyword evidence="8" id="KW-0804">Transcription</keyword>
<dbReference type="PROSITE" id="PS00028">
    <property type="entry name" value="ZINC_FINGER_C2H2_1"/>
    <property type="match status" value="1"/>
</dbReference>
<keyword evidence="6" id="KW-0805">Transcription regulation</keyword>
<evidence type="ECO:0000256" key="1">
    <source>
        <dbReference type="ARBA" id="ARBA00004123"/>
    </source>
</evidence>
<feature type="region of interest" description="Disordered" evidence="11">
    <location>
        <begin position="293"/>
        <end position="312"/>
    </location>
</feature>
<dbReference type="PANTHER" id="PTHR23235">
    <property type="entry name" value="KRUEPPEL-LIKE TRANSCRIPTION FACTOR"/>
    <property type="match status" value="1"/>
</dbReference>
<name>A0AA36G7F2_9BILA</name>
<dbReference type="InterPro" id="IPR013087">
    <property type="entry name" value="Znf_C2H2_type"/>
</dbReference>
<feature type="region of interest" description="Disordered" evidence="11">
    <location>
        <begin position="260"/>
        <end position="288"/>
    </location>
</feature>
<feature type="compositionally biased region" description="Basic and acidic residues" evidence="11">
    <location>
        <begin position="260"/>
        <end position="281"/>
    </location>
</feature>
<feature type="compositionally biased region" description="Polar residues" evidence="11">
    <location>
        <begin position="293"/>
        <end position="306"/>
    </location>
</feature>
<feature type="domain" description="C2H2-type" evidence="12">
    <location>
        <begin position="207"/>
        <end position="234"/>
    </location>
</feature>
<dbReference type="Proteomes" id="UP001177023">
    <property type="component" value="Unassembled WGS sequence"/>
</dbReference>
<feature type="domain" description="C2H2-type" evidence="12">
    <location>
        <begin position="235"/>
        <end position="263"/>
    </location>
</feature>
<evidence type="ECO:0000256" key="7">
    <source>
        <dbReference type="ARBA" id="ARBA00023125"/>
    </source>
</evidence>
<protein>
    <recommendedName>
        <fullName evidence="12">C2H2-type domain-containing protein</fullName>
    </recommendedName>
</protein>
<evidence type="ECO:0000256" key="4">
    <source>
        <dbReference type="ARBA" id="ARBA00022771"/>
    </source>
</evidence>
<evidence type="ECO:0000256" key="11">
    <source>
        <dbReference type="SAM" id="MobiDB-lite"/>
    </source>
</evidence>
<evidence type="ECO:0000256" key="5">
    <source>
        <dbReference type="ARBA" id="ARBA00022833"/>
    </source>
</evidence>
<comment type="caution">
    <text evidence="13">The sequence shown here is derived from an EMBL/GenBank/DDBJ whole genome shotgun (WGS) entry which is preliminary data.</text>
</comment>
<evidence type="ECO:0000313" key="14">
    <source>
        <dbReference type="Proteomes" id="UP001177023"/>
    </source>
</evidence>
<dbReference type="AlphaFoldDB" id="A0AA36G7F2"/>
<dbReference type="Gene3D" id="3.30.160.60">
    <property type="entry name" value="Classic Zinc Finger"/>
    <property type="match status" value="2"/>
</dbReference>
<sequence>MYAGRKEPGFLPDLAPNQRCSECQRCCKDFKNGTEFYWHVEECVQYAFENELLNTFDEFSAAPHTHAQVSQPVAGIVARSLQNHHGGELAEVADILEAPSQLPSNLDPMPLDDELPSTSDAPPVMDYGGVLMEEAIGEPEPFAEDDDLDFSNPSIVYANTFPKVIGALANAEDDTNRQKMECPACGLKLYRHNYATHYRVHTGELPFPCHYCDKRFRNSSSRRVHERTHTGERPYKCPHCDYATLTKANIDRHIYNNHVKENPRRTTQSRREKIFGRDDHQQAANEKSVTTWTDATGGASSTIQGTRNDHNY</sequence>
<dbReference type="PROSITE" id="PS50157">
    <property type="entry name" value="ZINC_FINGER_C2H2_2"/>
    <property type="match status" value="2"/>
</dbReference>
<dbReference type="SUPFAM" id="SSF57667">
    <property type="entry name" value="beta-beta-alpha zinc fingers"/>
    <property type="match status" value="2"/>
</dbReference>
<dbReference type="GO" id="GO:0045893">
    <property type="term" value="P:positive regulation of DNA-templated transcription"/>
    <property type="evidence" value="ECO:0007669"/>
    <property type="project" value="UniProtKB-ARBA"/>
</dbReference>
<dbReference type="InterPro" id="IPR036236">
    <property type="entry name" value="Znf_C2H2_sf"/>
</dbReference>
<dbReference type="FunFam" id="3.30.160.60:FF:000325">
    <property type="entry name" value="ZFP90 zinc finger protein"/>
    <property type="match status" value="1"/>
</dbReference>
<feature type="non-terminal residue" evidence="13">
    <location>
        <position position="1"/>
    </location>
</feature>
<reference evidence="13" key="1">
    <citation type="submission" date="2023-06" db="EMBL/GenBank/DDBJ databases">
        <authorList>
            <person name="Delattre M."/>
        </authorList>
    </citation>
    <scope>NUCLEOTIDE SEQUENCE</scope>
    <source>
        <strain evidence="13">AF72</strain>
    </source>
</reference>
<organism evidence="13 14">
    <name type="scientific">Mesorhabditis spiculigera</name>
    <dbReference type="NCBI Taxonomy" id="96644"/>
    <lineage>
        <taxon>Eukaryota</taxon>
        <taxon>Metazoa</taxon>
        <taxon>Ecdysozoa</taxon>
        <taxon>Nematoda</taxon>
        <taxon>Chromadorea</taxon>
        <taxon>Rhabditida</taxon>
        <taxon>Rhabditina</taxon>
        <taxon>Rhabditomorpha</taxon>
        <taxon>Rhabditoidea</taxon>
        <taxon>Rhabditidae</taxon>
        <taxon>Mesorhabditinae</taxon>
        <taxon>Mesorhabditis</taxon>
    </lineage>
</organism>